<protein>
    <submittedName>
        <fullName evidence="2">Trypsin-like peptidase domain-containing protein</fullName>
    </submittedName>
</protein>
<evidence type="ECO:0000313" key="2">
    <source>
        <dbReference type="EMBL" id="QPP06260.1"/>
    </source>
</evidence>
<dbReference type="AlphaFoldDB" id="A0A7T1T4N6"/>
<evidence type="ECO:0000256" key="1">
    <source>
        <dbReference type="SAM" id="MobiDB-lite"/>
    </source>
</evidence>
<dbReference type="Gene3D" id="2.40.10.10">
    <property type="entry name" value="Trypsin-like serine proteases"/>
    <property type="match status" value="1"/>
</dbReference>
<dbReference type="EMBL" id="CP048882">
    <property type="protein sequence ID" value="QPP06260.1"/>
    <property type="molecule type" value="Genomic_DNA"/>
</dbReference>
<dbReference type="KEGG" id="sbat:G4Z16_07455"/>
<dbReference type="SUPFAM" id="SSF52540">
    <property type="entry name" value="P-loop containing nucleoside triphosphate hydrolases"/>
    <property type="match status" value="1"/>
</dbReference>
<feature type="region of interest" description="Disordered" evidence="1">
    <location>
        <begin position="113"/>
        <end position="142"/>
    </location>
</feature>
<dbReference type="SUPFAM" id="SSF50494">
    <property type="entry name" value="Trypsin-like serine proteases"/>
    <property type="match status" value="1"/>
</dbReference>
<feature type="region of interest" description="Disordered" evidence="1">
    <location>
        <begin position="1131"/>
        <end position="1194"/>
    </location>
</feature>
<reference evidence="3" key="1">
    <citation type="submission" date="2020-02" db="EMBL/GenBank/DDBJ databases">
        <title>Streptomyces sp. ASO4wet.</title>
        <authorList>
            <person name="Risdian C."/>
            <person name="Landwehr W."/>
            <person name="Schupp P."/>
            <person name="Wink J."/>
        </authorList>
    </citation>
    <scope>NUCLEOTIDE SEQUENCE [LARGE SCALE GENOMIC DNA]</scope>
    <source>
        <strain evidence="3">ASO4wet</strain>
    </source>
</reference>
<organism evidence="2 3">
    <name type="scientific">Streptomyces bathyalis</name>
    <dbReference type="NCBI Taxonomy" id="2710756"/>
    <lineage>
        <taxon>Bacteria</taxon>
        <taxon>Bacillati</taxon>
        <taxon>Actinomycetota</taxon>
        <taxon>Actinomycetes</taxon>
        <taxon>Kitasatosporales</taxon>
        <taxon>Streptomycetaceae</taxon>
        <taxon>Streptomyces</taxon>
    </lineage>
</organism>
<accession>A0A7T1T4N6</accession>
<dbReference type="InterPro" id="IPR027417">
    <property type="entry name" value="P-loop_NTPase"/>
</dbReference>
<gene>
    <name evidence="2" type="ORF">G4Z16_07455</name>
</gene>
<evidence type="ECO:0000313" key="3">
    <source>
        <dbReference type="Proteomes" id="UP000595046"/>
    </source>
</evidence>
<name>A0A7T1T4N6_9ACTN</name>
<feature type="compositionally biased region" description="Gly residues" evidence="1">
    <location>
        <begin position="1170"/>
        <end position="1181"/>
    </location>
</feature>
<feature type="compositionally biased region" description="Acidic residues" evidence="1">
    <location>
        <begin position="120"/>
        <end position="130"/>
    </location>
</feature>
<sequence>MMGAVLAEQALVRICDLAGRARGTGFVADGSGTVITSHEAVDGLGRVVVHARGERSHLAESDAITRLPEWDLALIRTEGLGVAPLLIGAERPAAGTTRVRLFTGDAGSDDGGCGDCGGAEGDESAGDLEGAEAGARQRDSGWTEAELAGRASTVTYISTDRFHDLEGALELTLPGSAAARLRLNAPASGSPVLDTATGAVLAVLGTALHAPGRRHAAFAVPLRPAGLWEAEGQLGALLSHNGATVPGYGPDLNLAGALRLTAATVPPGLRGSAMAGSGTACAPRRIDRPEVARVLREFSESGASVTALVGRAGSGRTTELAALAAARAGDAAPAPTVWLRGAHPREGDGSVREALGRVLGPAAERHGAAMGGTAASGADVVARLARDARRPLLVLLDGPEEMPAGLARDLRRWATGTSSWLRAAGARMLIACGPEQWAELGELLPGDMLFGTGDQPGRGDAPPCVRLGDLSAPQAASARELYGLGPGDLAPADAGHPLALRMLGEIRAAQEPGPADQGGGDLDACGGSRPAPPTRDGIFSAYLALVALRIARTLSPGGSAGAVRRLAARTAGALHQAARRGLGTGQGALSRGDFEEIFPTSAGWAEAVLRDGVLEAVGEEFRFADEEFGEWLQGRHLDVDAALETLVHRRRSGDRPHGAALVPRHRIGRIVHALVLCDRVEGANALERRLRPLADAVSSDEEGEAVWWAGRLLRETLLRVPDARPYYGLLRGLAEHFVAEGRDGAGVFGPSFWRRLALPTAQRIGLLRLLLPADAPHSGTGDKGEERYLHVVGELLAAEPHAVQPLLCGWFTDRRRLAESADAGSHGDGEMPRPTVASAAQALLYTHRRQATDMTLDLLTDACHPRADELLGELAQEEPSALCRAVERWAHDDRTLRQIAAAEYGPLMARHVRSGADREHLRRAARALLRIPGGSSLHGPAALAMLLRLPHGTSGAAGADAGAPDASAERDRHLDAAVGLLATTGSAELADALVAELSDRPAPALAAFKARLCEQPGGGAHHLAEVLAAVRAADLAVPTAEVTRHHAEMRPETAGEALAAFVRGRLAHRPQGCEGIQMLIDALQRTPCAPLRAGLARALRSLGGPVTEELLGVLLLGERDPAVLEAALEAAPRRTRNATGVESHVTGETAERGPEAQPPAQPQTPKTGPGPAGAPGGGRPLGGPPQARVPCVSR</sequence>
<proteinExistence type="predicted"/>
<keyword evidence="3" id="KW-1185">Reference proteome</keyword>
<dbReference type="InterPro" id="IPR009003">
    <property type="entry name" value="Peptidase_S1_PA"/>
</dbReference>
<dbReference type="Pfam" id="PF13365">
    <property type="entry name" value="Trypsin_2"/>
    <property type="match status" value="1"/>
</dbReference>
<dbReference type="Proteomes" id="UP000595046">
    <property type="component" value="Chromosome"/>
</dbReference>
<dbReference type="InterPro" id="IPR043504">
    <property type="entry name" value="Peptidase_S1_PA_chymotrypsin"/>
</dbReference>